<reference evidence="2 3" key="1">
    <citation type="submission" date="2019-03" db="EMBL/GenBank/DDBJ databases">
        <title>Genomic Encyclopedia of Type Strains, Phase IV (KMG-IV): sequencing the most valuable type-strain genomes for metagenomic binning, comparative biology and taxonomic classification.</title>
        <authorList>
            <person name="Goeker M."/>
        </authorList>
    </citation>
    <scope>NUCLEOTIDE SEQUENCE [LARGE SCALE GENOMIC DNA]</scope>
    <source>
        <strain evidence="2 3">DSM 2781</strain>
    </source>
</reference>
<comment type="caution">
    <text evidence="2">The sequence shown here is derived from an EMBL/GenBank/DDBJ whole genome shotgun (WGS) entry which is preliminary data.</text>
</comment>
<dbReference type="Pfam" id="PF06568">
    <property type="entry name" value="YjiS-like"/>
    <property type="match status" value="1"/>
</dbReference>
<accession>A0A4R2NJ90</accession>
<organism evidence="2 3">
    <name type="scientific">Rhodovulum adriaticum</name>
    <name type="common">Rhodopseudomonas adriatica</name>
    <dbReference type="NCBI Taxonomy" id="35804"/>
    <lineage>
        <taxon>Bacteria</taxon>
        <taxon>Pseudomonadati</taxon>
        <taxon>Pseudomonadota</taxon>
        <taxon>Alphaproteobacteria</taxon>
        <taxon>Rhodobacterales</taxon>
        <taxon>Paracoccaceae</taxon>
        <taxon>Rhodovulum</taxon>
    </lineage>
</organism>
<name>A0A4R2NJ90_RHOAD</name>
<dbReference type="RefSeq" id="WP_132604668.1">
    <property type="nucleotide sequence ID" value="NZ_NRRP01000003.1"/>
</dbReference>
<dbReference type="AlphaFoldDB" id="A0A4R2NJ90"/>
<dbReference type="InterPro" id="IPR009506">
    <property type="entry name" value="YjiS-like"/>
</dbReference>
<evidence type="ECO:0000313" key="3">
    <source>
        <dbReference type="Proteomes" id="UP000295733"/>
    </source>
</evidence>
<evidence type="ECO:0000259" key="1">
    <source>
        <dbReference type="Pfam" id="PF06568"/>
    </source>
</evidence>
<protein>
    <submittedName>
        <fullName evidence="2">Uncharacterized protein YjiS (DUF1127 family)</fullName>
    </submittedName>
</protein>
<sequence>MAHITTNVRPTHMTFAPMGIARRIALALGAARQRRHLAQLDDAMLRDIGLSREAARAEARRPLWDVPPSWLR</sequence>
<dbReference type="EMBL" id="SLXL01000010">
    <property type="protein sequence ID" value="TCP21619.1"/>
    <property type="molecule type" value="Genomic_DNA"/>
</dbReference>
<keyword evidence="3" id="KW-1185">Reference proteome</keyword>
<proteinExistence type="predicted"/>
<feature type="domain" description="YjiS-like" evidence="1">
    <location>
        <begin position="21"/>
        <end position="56"/>
    </location>
</feature>
<dbReference type="Proteomes" id="UP000295733">
    <property type="component" value="Unassembled WGS sequence"/>
</dbReference>
<evidence type="ECO:0000313" key="2">
    <source>
        <dbReference type="EMBL" id="TCP21619.1"/>
    </source>
</evidence>
<gene>
    <name evidence="2" type="ORF">EV656_11088</name>
</gene>